<dbReference type="InterPro" id="IPR016181">
    <property type="entry name" value="Acyl_CoA_acyltransferase"/>
</dbReference>
<dbReference type="Gene3D" id="3.40.630.30">
    <property type="match status" value="1"/>
</dbReference>
<evidence type="ECO:0000259" key="2">
    <source>
        <dbReference type="PROSITE" id="PS51819"/>
    </source>
</evidence>
<dbReference type="Proteomes" id="UP000470404">
    <property type="component" value="Unassembled WGS sequence"/>
</dbReference>
<feature type="domain" description="VOC" evidence="2">
    <location>
        <begin position="173"/>
        <end position="291"/>
    </location>
</feature>
<dbReference type="InterPro" id="IPR004360">
    <property type="entry name" value="Glyas_Fos-R_dOase_dom"/>
</dbReference>
<dbReference type="EMBL" id="JAAGNC010000142">
    <property type="protein sequence ID" value="NEC59276.1"/>
    <property type="molecule type" value="Genomic_DNA"/>
</dbReference>
<dbReference type="InterPro" id="IPR051531">
    <property type="entry name" value="N-acetyltransferase"/>
</dbReference>
<dbReference type="PANTHER" id="PTHR43792">
    <property type="entry name" value="GNAT FAMILY, PUTATIVE (AFU_ORTHOLOGUE AFUA_3G00765)-RELATED-RELATED"/>
    <property type="match status" value="1"/>
</dbReference>
<comment type="caution">
    <text evidence="3">The sequence shown here is derived from an EMBL/GenBank/DDBJ whole genome shotgun (WGS) entry which is preliminary data.</text>
</comment>
<proteinExistence type="predicted"/>
<evidence type="ECO:0000313" key="3">
    <source>
        <dbReference type="EMBL" id="NEC59276.1"/>
    </source>
</evidence>
<dbReference type="RefSeq" id="WP_067587103.1">
    <property type="nucleotide sequence ID" value="NZ_JAAGNC010000142.1"/>
</dbReference>
<protein>
    <submittedName>
        <fullName evidence="3">GNAT family N-acetyltransferase</fullName>
    </submittedName>
</protein>
<sequence length="292" mass="31155">MELKTSRLDLTPLDPEEHADALHAAYGDPVVMSWWTRPATATEAETRQLLAADAAQPGAALWAIRRAGDPAAIGMAGLLGGTAIPGLSWILAESEWGHGFATEAASAIVEHAFGAAGHDRVEAWVESTNTRSIAVCRKIGLTERGRLAQRYEHRDRPHEMIVLGRARHPEPTSVLHLEPVLPVTDVAATTELLRAALAGRVSFSAGEPPEVAGMVFGPWSAGPSVQFVRKPRGECAPVVLTLDVVAGFDELYAAVTAAGTAGVEPPVREPWGRREFAFRLPEGHRIVVSTPG</sequence>
<dbReference type="Pfam" id="PF13302">
    <property type="entry name" value="Acetyltransf_3"/>
    <property type="match status" value="1"/>
</dbReference>
<evidence type="ECO:0000313" key="4">
    <source>
        <dbReference type="Proteomes" id="UP000470404"/>
    </source>
</evidence>
<dbReference type="Pfam" id="PF00903">
    <property type="entry name" value="Glyoxalase"/>
    <property type="match status" value="1"/>
</dbReference>
<organism evidence="3 4">
    <name type="scientific">Amycolatopsis rubida</name>
    <dbReference type="NCBI Taxonomy" id="112413"/>
    <lineage>
        <taxon>Bacteria</taxon>
        <taxon>Bacillati</taxon>
        <taxon>Actinomycetota</taxon>
        <taxon>Actinomycetes</taxon>
        <taxon>Pseudonocardiales</taxon>
        <taxon>Pseudonocardiaceae</taxon>
        <taxon>Amycolatopsis</taxon>
    </lineage>
</organism>
<accession>A0ABX0C2L1</accession>
<name>A0ABX0C2L1_9PSEU</name>
<feature type="domain" description="N-acetyltransferase" evidence="1">
    <location>
        <begin position="8"/>
        <end position="168"/>
    </location>
</feature>
<dbReference type="InterPro" id="IPR000182">
    <property type="entry name" value="GNAT_dom"/>
</dbReference>
<gene>
    <name evidence="3" type="ORF">G3I59_27730</name>
</gene>
<dbReference type="PANTHER" id="PTHR43792:SF1">
    <property type="entry name" value="N-ACETYLTRANSFERASE DOMAIN-CONTAINING PROTEIN"/>
    <property type="match status" value="1"/>
</dbReference>
<reference evidence="3 4" key="1">
    <citation type="submission" date="2020-01" db="EMBL/GenBank/DDBJ databases">
        <title>Insect and environment-associated Actinomycetes.</title>
        <authorList>
            <person name="Currrie C."/>
            <person name="Chevrette M."/>
            <person name="Carlson C."/>
            <person name="Stubbendieck R."/>
            <person name="Wendt-Pienkowski E."/>
        </authorList>
    </citation>
    <scope>NUCLEOTIDE SEQUENCE [LARGE SCALE GENOMIC DNA]</scope>
    <source>
        <strain evidence="3 4">SID8386</strain>
    </source>
</reference>
<keyword evidence="4" id="KW-1185">Reference proteome</keyword>
<dbReference type="PROSITE" id="PS51186">
    <property type="entry name" value="GNAT"/>
    <property type="match status" value="1"/>
</dbReference>
<dbReference type="SUPFAM" id="SSF55729">
    <property type="entry name" value="Acyl-CoA N-acyltransferases (Nat)"/>
    <property type="match status" value="1"/>
</dbReference>
<dbReference type="SUPFAM" id="SSF54593">
    <property type="entry name" value="Glyoxalase/Bleomycin resistance protein/Dihydroxybiphenyl dioxygenase"/>
    <property type="match status" value="1"/>
</dbReference>
<dbReference type="Gene3D" id="3.10.180.10">
    <property type="entry name" value="2,3-Dihydroxybiphenyl 1,2-Dioxygenase, domain 1"/>
    <property type="match status" value="1"/>
</dbReference>
<dbReference type="InterPro" id="IPR029068">
    <property type="entry name" value="Glyas_Bleomycin-R_OHBP_Dase"/>
</dbReference>
<dbReference type="InterPro" id="IPR037523">
    <property type="entry name" value="VOC_core"/>
</dbReference>
<dbReference type="PROSITE" id="PS51819">
    <property type="entry name" value="VOC"/>
    <property type="match status" value="1"/>
</dbReference>
<evidence type="ECO:0000259" key="1">
    <source>
        <dbReference type="PROSITE" id="PS51186"/>
    </source>
</evidence>